<name>A0A9Q3S1G6_9SPHN</name>
<evidence type="ECO:0000313" key="1">
    <source>
        <dbReference type="EMBL" id="MBY6218070.1"/>
    </source>
</evidence>
<comment type="caution">
    <text evidence="1">The sequence shown here is derived from an EMBL/GenBank/DDBJ whole genome shotgun (WGS) entry which is preliminary data.</text>
</comment>
<evidence type="ECO:0000313" key="2">
    <source>
        <dbReference type="Proteomes" id="UP000824927"/>
    </source>
</evidence>
<organism evidence="1 2">
    <name type="scientific">Qipengyuania aquimaris</name>
    <dbReference type="NCBI Taxonomy" id="255984"/>
    <lineage>
        <taxon>Bacteria</taxon>
        <taxon>Pseudomonadati</taxon>
        <taxon>Pseudomonadota</taxon>
        <taxon>Alphaproteobacteria</taxon>
        <taxon>Sphingomonadales</taxon>
        <taxon>Erythrobacteraceae</taxon>
        <taxon>Qipengyuania</taxon>
    </lineage>
</organism>
<protein>
    <submittedName>
        <fullName evidence="1">Uncharacterized protein</fullName>
    </submittedName>
</protein>
<dbReference type="Proteomes" id="UP000824927">
    <property type="component" value="Unassembled WGS sequence"/>
</dbReference>
<proteinExistence type="predicted"/>
<dbReference type="EMBL" id="JAHVKP010000001">
    <property type="protein sequence ID" value="MBY6218070.1"/>
    <property type="molecule type" value="Genomic_DNA"/>
</dbReference>
<reference evidence="1" key="1">
    <citation type="submission" date="2021-06" db="EMBL/GenBank/DDBJ databases">
        <title>50 bacteria genomes isolated from Dapeng, Shenzhen, China.</title>
        <authorList>
            <person name="Zheng W."/>
            <person name="Yu S."/>
            <person name="Huang Y."/>
        </authorList>
    </citation>
    <scope>NUCLEOTIDE SEQUENCE</scope>
    <source>
        <strain evidence="1">DP4N28-2</strain>
    </source>
</reference>
<accession>A0A9Q3S1G6</accession>
<sequence>MNSLLLAVSALVPAMIGPLPAEERTLTVTLCGSGKVIEIDLGDPAPVDGEGACHQSGCHAGCSRKKIDRGQ</sequence>
<gene>
    <name evidence="1" type="ORF">KUV31_06905</name>
</gene>
<dbReference type="RefSeq" id="WP_222405002.1">
    <property type="nucleotide sequence ID" value="NZ_JAHVKP010000001.1"/>
</dbReference>
<dbReference type="AlphaFoldDB" id="A0A9Q3S1G6"/>